<dbReference type="STRING" id="1802362.A2806_03215"/>
<feature type="region of interest" description="Disordered" evidence="1">
    <location>
        <begin position="188"/>
        <end position="225"/>
    </location>
</feature>
<dbReference type="Proteomes" id="UP000177629">
    <property type="component" value="Unassembled WGS sequence"/>
</dbReference>
<reference evidence="3 4" key="1">
    <citation type="journal article" date="2016" name="Nat. Commun.">
        <title>Thousands of microbial genomes shed light on interconnected biogeochemical processes in an aquifer system.</title>
        <authorList>
            <person name="Anantharaman K."/>
            <person name="Brown C.T."/>
            <person name="Hug L.A."/>
            <person name="Sharon I."/>
            <person name="Castelle C.J."/>
            <person name="Probst A.J."/>
            <person name="Thomas B.C."/>
            <person name="Singh A."/>
            <person name="Wilkins M.J."/>
            <person name="Karaoz U."/>
            <person name="Brodie E.L."/>
            <person name="Williams K.H."/>
            <person name="Hubbard S.S."/>
            <person name="Banfield J.F."/>
        </authorList>
    </citation>
    <scope>NUCLEOTIDE SEQUENCE [LARGE SCALE GENOMIC DNA]</scope>
</reference>
<evidence type="ECO:0000313" key="3">
    <source>
        <dbReference type="EMBL" id="OHA47582.1"/>
    </source>
</evidence>
<keyword evidence="2" id="KW-0472">Membrane</keyword>
<evidence type="ECO:0000256" key="2">
    <source>
        <dbReference type="SAM" id="Phobius"/>
    </source>
</evidence>
<feature type="transmembrane region" description="Helical" evidence="2">
    <location>
        <begin position="7"/>
        <end position="29"/>
    </location>
</feature>
<proteinExistence type="predicted"/>
<evidence type="ECO:0000256" key="1">
    <source>
        <dbReference type="SAM" id="MobiDB-lite"/>
    </source>
</evidence>
<gene>
    <name evidence="3" type="ORF">A2806_03215</name>
</gene>
<keyword evidence="2" id="KW-0812">Transmembrane</keyword>
<protein>
    <submittedName>
        <fullName evidence="3">Uncharacterized protein</fullName>
    </submittedName>
</protein>
<comment type="caution">
    <text evidence="3">The sequence shown here is derived from an EMBL/GenBank/DDBJ whole genome shotgun (WGS) entry which is preliminary data.</text>
</comment>
<evidence type="ECO:0000313" key="4">
    <source>
        <dbReference type="Proteomes" id="UP000177629"/>
    </source>
</evidence>
<organism evidence="3 4">
    <name type="scientific">Candidatus Terrybacteria bacterium RIFCSPHIGHO2_01_FULL_48_17</name>
    <dbReference type="NCBI Taxonomy" id="1802362"/>
    <lineage>
        <taxon>Bacteria</taxon>
        <taxon>Candidatus Terryibacteriota</taxon>
    </lineage>
</organism>
<accession>A0A1G2PIY2</accession>
<name>A0A1G2PIY2_9BACT</name>
<dbReference type="AlphaFoldDB" id="A0A1G2PIY2"/>
<sequence length="225" mass="24345">MTSQKKQIVSVAILLAILVLVGLIAAWLVTRTKSSETPEVFYPEGYVPPQPGQFLGGQSLEENIAEINERPAVRIISMPQSVPAGQRFQLTFLVSVPPPQQPAQTSLVSVHYGGASLGYIASAGLSDESYPQKSFVLEGEEVALPRTFFAFIEAPVDMAGASLYMRARVIIEKETFWSNEVAVLVGEPSGDSAASSPAPELDEETLQQFPRFEPAPPPPAELKNF</sequence>
<feature type="compositionally biased region" description="Pro residues" evidence="1">
    <location>
        <begin position="213"/>
        <end position="225"/>
    </location>
</feature>
<feature type="compositionally biased region" description="Low complexity" evidence="1">
    <location>
        <begin position="188"/>
        <end position="199"/>
    </location>
</feature>
<dbReference type="EMBL" id="MHSS01000016">
    <property type="protein sequence ID" value="OHA47582.1"/>
    <property type="molecule type" value="Genomic_DNA"/>
</dbReference>
<keyword evidence="2" id="KW-1133">Transmembrane helix</keyword>